<dbReference type="Proteomes" id="UP000790347">
    <property type="component" value="Unassembled WGS sequence"/>
</dbReference>
<dbReference type="Gene3D" id="2.10.220.10">
    <property type="entry name" value="Hormone Receptor, Insulin-like Growth Factor Receptor 1, Chain A, domain 2"/>
    <property type="match status" value="1"/>
</dbReference>
<feature type="transmembrane region" description="Helical" evidence="1">
    <location>
        <begin position="56"/>
        <end position="72"/>
    </location>
</feature>
<evidence type="ECO:0000313" key="3">
    <source>
        <dbReference type="Proteomes" id="UP000790347"/>
    </source>
</evidence>
<protein>
    <submittedName>
        <fullName evidence="2">Uncharacterized protein</fullName>
    </submittedName>
</protein>
<proteinExistence type="predicted"/>
<comment type="caution">
    <text evidence="2">The sequence shown here is derived from an EMBL/GenBank/DDBJ whole genome shotgun (WGS) entry which is preliminary data.</text>
</comment>
<dbReference type="InterPro" id="IPR006212">
    <property type="entry name" value="Furin_repeat"/>
</dbReference>
<gene>
    <name evidence="2" type="ORF">DERF_002199</name>
</gene>
<dbReference type="CDD" id="cd00064">
    <property type="entry name" value="FU"/>
    <property type="match status" value="1"/>
</dbReference>
<dbReference type="SUPFAM" id="SSF57184">
    <property type="entry name" value="Growth factor receptor domain"/>
    <property type="match status" value="1"/>
</dbReference>
<dbReference type="AlphaFoldDB" id="A0A922IF97"/>
<organism evidence="2 3">
    <name type="scientific">Dermatophagoides farinae</name>
    <name type="common">American house dust mite</name>
    <dbReference type="NCBI Taxonomy" id="6954"/>
    <lineage>
        <taxon>Eukaryota</taxon>
        <taxon>Metazoa</taxon>
        <taxon>Ecdysozoa</taxon>
        <taxon>Arthropoda</taxon>
        <taxon>Chelicerata</taxon>
        <taxon>Arachnida</taxon>
        <taxon>Acari</taxon>
        <taxon>Acariformes</taxon>
        <taxon>Sarcoptiformes</taxon>
        <taxon>Astigmata</taxon>
        <taxon>Psoroptidia</taxon>
        <taxon>Analgoidea</taxon>
        <taxon>Pyroglyphidae</taxon>
        <taxon>Dermatophagoidinae</taxon>
        <taxon>Dermatophagoides</taxon>
    </lineage>
</organism>
<dbReference type="EMBL" id="ASGP02000001">
    <property type="protein sequence ID" value="KAH9528239.1"/>
    <property type="molecule type" value="Genomic_DNA"/>
</dbReference>
<evidence type="ECO:0000256" key="1">
    <source>
        <dbReference type="SAM" id="Phobius"/>
    </source>
</evidence>
<reference evidence="2" key="1">
    <citation type="submission" date="2013-05" db="EMBL/GenBank/DDBJ databases">
        <authorList>
            <person name="Yim A.K.Y."/>
            <person name="Chan T.F."/>
            <person name="Ji K.M."/>
            <person name="Liu X.Y."/>
            <person name="Zhou J.W."/>
            <person name="Li R.Q."/>
            <person name="Yang K.Y."/>
            <person name="Li J."/>
            <person name="Li M."/>
            <person name="Law P.T.W."/>
            <person name="Wu Y.L."/>
            <person name="Cai Z.L."/>
            <person name="Qin H."/>
            <person name="Bao Y."/>
            <person name="Leung R.K.K."/>
            <person name="Ng P.K.S."/>
            <person name="Zou J."/>
            <person name="Zhong X.J."/>
            <person name="Ran P.X."/>
            <person name="Zhong N.S."/>
            <person name="Liu Z.G."/>
            <person name="Tsui S.K.W."/>
        </authorList>
    </citation>
    <scope>NUCLEOTIDE SEQUENCE</scope>
    <source>
        <strain evidence="2">Derf</strain>
        <tissue evidence="2">Whole organism</tissue>
    </source>
</reference>
<accession>A0A922IF97</accession>
<name>A0A922IF97_DERFA</name>
<evidence type="ECO:0000313" key="2">
    <source>
        <dbReference type="EMBL" id="KAH9528239.1"/>
    </source>
</evidence>
<reference evidence="2" key="2">
    <citation type="journal article" date="2022" name="Res Sq">
        <title>Comparative Genomics Reveals Insights into the Divergent Evolution of Astigmatic Mites and Household Pest Adaptations.</title>
        <authorList>
            <person name="Xiong Q."/>
            <person name="Wan A.T.-Y."/>
            <person name="Liu X.-Y."/>
            <person name="Fung C.S.-H."/>
            <person name="Xiao X."/>
            <person name="Malainual N."/>
            <person name="Hou J."/>
            <person name="Wang L."/>
            <person name="Wang M."/>
            <person name="Yang K."/>
            <person name="Cui Y."/>
            <person name="Leung E."/>
            <person name="Nong W."/>
            <person name="Shin S.-K."/>
            <person name="Au S."/>
            <person name="Jeong K.Y."/>
            <person name="Chew F.T."/>
            <person name="Hui J."/>
            <person name="Leung T.F."/>
            <person name="Tungtrongchitr A."/>
            <person name="Zhong N."/>
            <person name="Liu Z."/>
            <person name="Tsui S."/>
        </authorList>
    </citation>
    <scope>NUCLEOTIDE SEQUENCE</scope>
    <source>
        <strain evidence="2">Derf</strain>
        <tissue evidence="2">Whole organism</tissue>
    </source>
</reference>
<keyword evidence="1" id="KW-1133">Transmembrane helix</keyword>
<dbReference type="InterPro" id="IPR009030">
    <property type="entry name" value="Growth_fac_rcpt_cys_sf"/>
</dbReference>
<keyword evidence="1" id="KW-0812">Transmembrane</keyword>
<keyword evidence="3" id="KW-1185">Reference proteome</keyword>
<keyword evidence="1" id="KW-0472">Membrane</keyword>
<sequence>MDKKKACHESCEGCTGHGSNSCIQCSSSYKRSTISNDCIRNDEYIIWQLWKRYIQYIRYVFYLMSMIIIFIIASCNNILLAVCFSLITSIIITFIEKPDLLYDFL</sequence>